<dbReference type="Proteomes" id="UP000827976">
    <property type="component" value="Chromosome 5"/>
</dbReference>
<name>A0ACB7VZN4_DIOAL</name>
<proteinExistence type="predicted"/>
<protein>
    <submittedName>
        <fullName evidence="1">LEA14-like protein</fullName>
    </submittedName>
</protein>
<organism evidence="1 2">
    <name type="scientific">Dioscorea alata</name>
    <name type="common">Purple yam</name>
    <dbReference type="NCBI Taxonomy" id="55571"/>
    <lineage>
        <taxon>Eukaryota</taxon>
        <taxon>Viridiplantae</taxon>
        <taxon>Streptophyta</taxon>
        <taxon>Embryophyta</taxon>
        <taxon>Tracheophyta</taxon>
        <taxon>Spermatophyta</taxon>
        <taxon>Magnoliopsida</taxon>
        <taxon>Liliopsida</taxon>
        <taxon>Dioscoreales</taxon>
        <taxon>Dioscoreaceae</taxon>
        <taxon>Dioscorea</taxon>
    </lineage>
</organism>
<accession>A0ACB7VZN4</accession>
<reference evidence="2" key="1">
    <citation type="journal article" date="2022" name="Nat. Commun.">
        <title>Chromosome evolution and the genetic basis of agronomically important traits in greater yam.</title>
        <authorList>
            <person name="Bredeson J.V."/>
            <person name="Lyons J.B."/>
            <person name="Oniyinde I.O."/>
            <person name="Okereke N.R."/>
            <person name="Kolade O."/>
            <person name="Nnabue I."/>
            <person name="Nwadili C.O."/>
            <person name="Hribova E."/>
            <person name="Parker M."/>
            <person name="Nwogha J."/>
            <person name="Shu S."/>
            <person name="Carlson J."/>
            <person name="Kariba R."/>
            <person name="Muthemba S."/>
            <person name="Knop K."/>
            <person name="Barton G.J."/>
            <person name="Sherwood A.V."/>
            <person name="Lopez-Montes A."/>
            <person name="Asiedu R."/>
            <person name="Jamnadass R."/>
            <person name="Muchugi A."/>
            <person name="Goodstein D."/>
            <person name="Egesi C.N."/>
            <person name="Featherston J."/>
            <person name="Asfaw A."/>
            <person name="Simpson G.G."/>
            <person name="Dolezel J."/>
            <person name="Hendre P.S."/>
            <person name="Van Deynze A."/>
            <person name="Kumar P.L."/>
            <person name="Obidiegwu J.E."/>
            <person name="Bhattacharjee R."/>
            <person name="Rokhsar D.S."/>
        </authorList>
    </citation>
    <scope>NUCLEOTIDE SEQUENCE [LARGE SCALE GENOMIC DNA]</scope>
    <source>
        <strain evidence="2">cv. TDa95/00328</strain>
    </source>
</reference>
<gene>
    <name evidence="1" type="ORF">IHE45_05G011900</name>
</gene>
<dbReference type="EMBL" id="CM037015">
    <property type="protein sequence ID" value="KAH7680730.1"/>
    <property type="molecule type" value="Genomic_DNA"/>
</dbReference>
<evidence type="ECO:0000313" key="1">
    <source>
        <dbReference type="EMBL" id="KAH7680730.1"/>
    </source>
</evidence>
<comment type="caution">
    <text evidence="1">The sequence shown here is derived from an EMBL/GenBank/DDBJ whole genome shotgun (WGS) entry which is preliminary data.</text>
</comment>
<evidence type="ECO:0000313" key="2">
    <source>
        <dbReference type="Proteomes" id="UP000827976"/>
    </source>
</evidence>
<sequence length="224" mass="24325">MSSAADPKPVVTGYPVSAAAYPYAAPPPPPAVHYYPAPAPPPPPYRSNTILIRRLIAGAIAVFLAAAVVTLAIWLILRPRLPDFSLTSVHFSPPSRYELTLSVYNPNSKISIQYDHVTAAVLYGHDAFSEVSLPSFHLGKRNSSVLHTQLVADDVAKAIADDGNRGDESAGFHVRLLALVRFQAGIWRTGRHVMRVYCDDVNIGFKNKTGDSMVGPPKRCQVNL</sequence>
<keyword evidence="2" id="KW-1185">Reference proteome</keyword>